<feature type="compositionally biased region" description="Polar residues" evidence="6">
    <location>
        <begin position="140"/>
        <end position="157"/>
    </location>
</feature>
<dbReference type="Pfam" id="PF01412">
    <property type="entry name" value="ArfGap"/>
    <property type="match status" value="1"/>
</dbReference>
<dbReference type="PRINTS" id="PR00405">
    <property type="entry name" value="REVINTRACTNG"/>
</dbReference>
<dbReference type="InterPro" id="IPR001164">
    <property type="entry name" value="ArfGAP_dom"/>
</dbReference>
<dbReference type="CDD" id="cd08204">
    <property type="entry name" value="ArfGap"/>
    <property type="match status" value="1"/>
</dbReference>
<dbReference type="PANTHER" id="PTHR45705">
    <property type="entry name" value="FI20236P1"/>
    <property type="match status" value="1"/>
</dbReference>
<keyword evidence="1" id="KW-0343">GTPase activation</keyword>
<accession>A0A7S3K3P3</accession>
<evidence type="ECO:0000256" key="5">
    <source>
        <dbReference type="PROSITE-ProRule" id="PRU00288"/>
    </source>
</evidence>
<dbReference type="EMBL" id="HBIJ01022577">
    <property type="protein sequence ID" value="CAE0373956.1"/>
    <property type="molecule type" value="Transcribed_RNA"/>
</dbReference>
<evidence type="ECO:0000256" key="2">
    <source>
        <dbReference type="ARBA" id="ARBA00022723"/>
    </source>
</evidence>
<evidence type="ECO:0000256" key="1">
    <source>
        <dbReference type="ARBA" id="ARBA00022468"/>
    </source>
</evidence>
<organism evidence="8">
    <name type="scientific">Aureoumbra lagunensis</name>
    <dbReference type="NCBI Taxonomy" id="44058"/>
    <lineage>
        <taxon>Eukaryota</taxon>
        <taxon>Sar</taxon>
        <taxon>Stramenopiles</taxon>
        <taxon>Ochrophyta</taxon>
        <taxon>Pelagophyceae</taxon>
        <taxon>Pelagomonadales</taxon>
        <taxon>Aureoumbra</taxon>
    </lineage>
</organism>
<feature type="region of interest" description="Disordered" evidence="6">
    <location>
        <begin position="129"/>
        <end position="164"/>
    </location>
</feature>
<evidence type="ECO:0000313" key="8">
    <source>
        <dbReference type="EMBL" id="CAE0373956.1"/>
    </source>
</evidence>
<keyword evidence="3 5" id="KW-0863">Zinc-finger</keyword>
<feature type="domain" description="Arf-GAP" evidence="7">
    <location>
        <begin position="10"/>
        <end position="135"/>
    </location>
</feature>
<dbReference type="GO" id="GO:0005096">
    <property type="term" value="F:GTPase activator activity"/>
    <property type="evidence" value="ECO:0007669"/>
    <property type="project" value="UniProtKB-KW"/>
</dbReference>
<dbReference type="InterPro" id="IPR051718">
    <property type="entry name" value="ARF_GTPase-activating"/>
</dbReference>
<protein>
    <recommendedName>
        <fullName evidence="7">Arf-GAP domain-containing protein</fullName>
    </recommendedName>
</protein>
<keyword evidence="2" id="KW-0479">Metal-binding</keyword>
<evidence type="ECO:0000256" key="6">
    <source>
        <dbReference type="SAM" id="MobiDB-lite"/>
    </source>
</evidence>
<dbReference type="FunFam" id="1.10.220.150:FF:000009">
    <property type="entry name" value="stromal membrane-associated protein 1 isoform X1"/>
    <property type="match status" value="1"/>
</dbReference>
<dbReference type="InterPro" id="IPR038508">
    <property type="entry name" value="ArfGAP_dom_sf"/>
</dbReference>
<evidence type="ECO:0000259" key="7">
    <source>
        <dbReference type="PROSITE" id="PS50115"/>
    </source>
</evidence>
<dbReference type="PROSITE" id="PS50115">
    <property type="entry name" value="ARFGAP"/>
    <property type="match status" value="1"/>
</dbReference>
<reference evidence="8" key="1">
    <citation type="submission" date="2021-01" db="EMBL/GenBank/DDBJ databases">
        <authorList>
            <person name="Corre E."/>
            <person name="Pelletier E."/>
            <person name="Niang G."/>
            <person name="Scheremetjew M."/>
            <person name="Finn R."/>
            <person name="Kale V."/>
            <person name="Holt S."/>
            <person name="Cochrane G."/>
            <person name="Meng A."/>
            <person name="Brown T."/>
            <person name="Cohen L."/>
        </authorList>
    </citation>
    <scope>NUCLEOTIDE SEQUENCE</scope>
    <source>
        <strain evidence="8">CCMP1510</strain>
    </source>
</reference>
<dbReference type="SUPFAM" id="SSF57863">
    <property type="entry name" value="ArfGap/RecO-like zinc finger"/>
    <property type="match status" value="1"/>
</dbReference>
<sequence>MKTNRRADPKQKLQELIKLPENQLCADCGAKGPRWASASIGVFVCIRCSGIHRNLGTHLSFVRSVNLDEWKPEQVARMTKWGNLRAKEYFEHSIPPGYQIPNEHASVQHVTRFIRDKYEYCKFIPQGMPERDPRRGGLPLSTSNGENTIQQQKVQPQSRPPPNLREATVVAKKIEPKPPVVKQAIPDLLDFSHEIDATPPPPAPTQTNVTKSPDKDLMNAFSTPDFVDTSPPSQTMPPQFESQHNRISSDAIMAMYATPQFGNGAPRMPAGQYTPHNSLNIPGTTFQPSTPMYSHQQQIPPNMSNMAMSAVARPPMMNNANSMTIPQAPQQSIMMPGVMQQQQQQMPQQQSMMMMPPSQQQFPVRPSGGIMNYSSPAMQQPRQSPW</sequence>
<dbReference type="GO" id="GO:0008270">
    <property type="term" value="F:zinc ion binding"/>
    <property type="evidence" value="ECO:0007669"/>
    <property type="project" value="UniProtKB-KW"/>
</dbReference>
<proteinExistence type="predicted"/>
<gene>
    <name evidence="8" type="ORF">ALAG00032_LOCUS14759</name>
</gene>
<dbReference type="InterPro" id="IPR037278">
    <property type="entry name" value="ARFGAP/RecO"/>
</dbReference>
<evidence type="ECO:0000256" key="4">
    <source>
        <dbReference type="ARBA" id="ARBA00022833"/>
    </source>
</evidence>
<keyword evidence="4" id="KW-0862">Zinc</keyword>
<name>A0A7S3K3P3_9STRA</name>
<dbReference type="SMART" id="SM00105">
    <property type="entry name" value="ArfGap"/>
    <property type="match status" value="1"/>
</dbReference>
<dbReference type="AlphaFoldDB" id="A0A7S3K3P3"/>
<dbReference type="Gene3D" id="1.10.220.150">
    <property type="entry name" value="Arf GTPase activating protein"/>
    <property type="match status" value="1"/>
</dbReference>
<dbReference type="GO" id="GO:0005737">
    <property type="term" value="C:cytoplasm"/>
    <property type="evidence" value="ECO:0007669"/>
    <property type="project" value="TreeGrafter"/>
</dbReference>
<evidence type="ECO:0000256" key="3">
    <source>
        <dbReference type="ARBA" id="ARBA00022771"/>
    </source>
</evidence>
<dbReference type="PANTHER" id="PTHR45705:SF1">
    <property type="entry name" value="FI20236P1"/>
    <property type="match status" value="1"/>
</dbReference>